<dbReference type="Pfam" id="PF07732">
    <property type="entry name" value="Cu-oxidase_3"/>
    <property type="match status" value="1"/>
</dbReference>
<name>A0ABW3RSZ0_9BACL</name>
<proteinExistence type="predicted"/>
<dbReference type="CDD" id="cd04202">
    <property type="entry name" value="CuRO_D2_2dMcoN_like"/>
    <property type="match status" value="1"/>
</dbReference>
<organism evidence="6 7">
    <name type="scientific">Paenibacillus puldeungensis</name>
    <dbReference type="NCBI Taxonomy" id="696536"/>
    <lineage>
        <taxon>Bacteria</taxon>
        <taxon>Bacillati</taxon>
        <taxon>Bacillota</taxon>
        <taxon>Bacilli</taxon>
        <taxon>Bacillales</taxon>
        <taxon>Paenibacillaceae</taxon>
        <taxon>Paenibacillus</taxon>
    </lineage>
</organism>
<protein>
    <submittedName>
        <fullName evidence="6">Multicopper oxidase family protein</fullName>
    </submittedName>
</protein>
<dbReference type="Gene3D" id="2.60.40.420">
    <property type="entry name" value="Cupredoxins - blue copper proteins"/>
    <property type="match status" value="2"/>
</dbReference>
<reference evidence="7" key="1">
    <citation type="journal article" date="2019" name="Int. J. Syst. Evol. Microbiol.">
        <title>The Global Catalogue of Microorganisms (GCM) 10K type strain sequencing project: providing services to taxonomists for standard genome sequencing and annotation.</title>
        <authorList>
            <consortium name="The Broad Institute Genomics Platform"/>
            <consortium name="The Broad Institute Genome Sequencing Center for Infectious Disease"/>
            <person name="Wu L."/>
            <person name="Ma J."/>
        </authorList>
    </citation>
    <scope>NUCLEOTIDE SEQUENCE [LARGE SCALE GENOMIC DNA]</scope>
    <source>
        <strain evidence="7">CCUG 59189</strain>
    </source>
</reference>
<keyword evidence="1" id="KW-0479">Metal-binding</keyword>
<dbReference type="SUPFAM" id="SSF49503">
    <property type="entry name" value="Cupredoxins"/>
    <property type="match status" value="2"/>
</dbReference>
<evidence type="ECO:0000259" key="4">
    <source>
        <dbReference type="Pfam" id="PF07731"/>
    </source>
</evidence>
<keyword evidence="7" id="KW-1185">Reference proteome</keyword>
<accession>A0ABW3RSZ0</accession>
<evidence type="ECO:0000256" key="2">
    <source>
        <dbReference type="ARBA" id="ARBA00023002"/>
    </source>
</evidence>
<evidence type="ECO:0000313" key="7">
    <source>
        <dbReference type="Proteomes" id="UP001597262"/>
    </source>
</evidence>
<feature type="domain" description="Plastocyanin-like" evidence="5">
    <location>
        <begin position="225"/>
        <end position="337"/>
    </location>
</feature>
<dbReference type="Proteomes" id="UP001597262">
    <property type="component" value="Unassembled WGS sequence"/>
</dbReference>
<keyword evidence="2" id="KW-0560">Oxidoreductase</keyword>
<dbReference type="InterPro" id="IPR011706">
    <property type="entry name" value="Cu-oxidase_C"/>
</dbReference>
<dbReference type="Pfam" id="PF07731">
    <property type="entry name" value="Cu-oxidase_2"/>
    <property type="match status" value="1"/>
</dbReference>
<evidence type="ECO:0000259" key="5">
    <source>
        <dbReference type="Pfam" id="PF07732"/>
    </source>
</evidence>
<dbReference type="PANTHER" id="PTHR11709:SF394">
    <property type="entry name" value="FI03373P-RELATED"/>
    <property type="match status" value="1"/>
</dbReference>
<dbReference type="InterPro" id="IPR011707">
    <property type="entry name" value="Cu-oxidase-like_N"/>
</dbReference>
<gene>
    <name evidence="6" type="ORF">ACFQ3W_03670</name>
</gene>
<dbReference type="EMBL" id="JBHTLM010000002">
    <property type="protein sequence ID" value="MFD1175397.1"/>
    <property type="molecule type" value="Genomic_DNA"/>
</dbReference>
<feature type="domain" description="Plastocyanin-like" evidence="4">
    <location>
        <begin position="373"/>
        <end position="473"/>
    </location>
</feature>
<evidence type="ECO:0000256" key="3">
    <source>
        <dbReference type="ARBA" id="ARBA00023008"/>
    </source>
</evidence>
<evidence type="ECO:0000256" key="1">
    <source>
        <dbReference type="ARBA" id="ARBA00022723"/>
    </source>
</evidence>
<keyword evidence="3" id="KW-0186">Copper</keyword>
<dbReference type="InterPro" id="IPR008972">
    <property type="entry name" value="Cupredoxin"/>
</dbReference>
<dbReference type="CDD" id="cd13860">
    <property type="entry name" value="CuRO_1_2dMco_1"/>
    <property type="match status" value="1"/>
</dbReference>
<evidence type="ECO:0000313" key="6">
    <source>
        <dbReference type="EMBL" id="MFD1175397.1"/>
    </source>
</evidence>
<dbReference type="PANTHER" id="PTHR11709">
    <property type="entry name" value="MULTI-COPPER OXIDASE"/>
    <property type="match status" value="1"/>
</dbReference>
<dbReference type="InterPro" id="IPR045087">
    <property type="entry name" value="Cu-oxidase_fam"/>
</dbReference>
<comment type="caution">
    <text evidence="6">The sequence shown here is derived from an EMBL/GenBank/DDBJ whole genome shotgun (WGS) entry which is preliminary data.</text>
</comment>
<dbReference type="RefSeq" id="WP_379316717.1">
    <property type="nucleotide sequence ID" value="NZ_JBHTLM010000002.1"/>
</dbReference>
<sequence length="494" mass="53785">MSTIEQTRWAKLKHPRHMKWGIMLSSLLLVASVAFSPRAVAMDMGGSSSGSATGEAGEGPGIQVTVDGRMLPNPAMESSDLSEIRVQVRDVAEALNLPVKWDPIHHAVIVGNGMYPAMDHTMHGSGMHDHMGGSVVWNGQLLPAETEPMMMNRTVSVIASALADAIHVDYKFDTGLHRVMFTTPEAVEQFKTGIAKVTDVLNGKGMTPVIAPDGTKEFTLTAQLHDWSPVQGVVTTAWTYNGQVAGPTFRVTEGDRVRIHFVNNLPEPSTVHWHGILLPNAMDGVPGLTQQEVQPGKTFDYEFTASHAGTFMYHSHYDDMKQIGGGMYGAFIIDPKAPLVPASGSGDLTAQTKYDHDYTMLLAGLHVNTTMEEEQDYFTINGVSYPDTPPLNVKKGETVRIRLINIDTMEVHTMHLHGMDFQLIARNGSPVKTVETMNTVLIGPGETADIALRASSLGKWMFHCHILDHTMNGGEMNTGMGEMGGLITVMNVTE</sequence>